<evidence type="ECO:0000313" key="2">
    <source>
        <dbReference type="Proteomes" id="UP000001312"/>
    </source>
</evidence>
<protein>
    <submittedName>
        <fullName evidence="1">Uncharacterized protein</fullName>
    </submittedName>
</protein>
<keyword evidence="2" id="KW-1185">Reference proteome</keyword>
<reference evidence="2" key="1">
    <citation type="journal article" date="2011" name="PLoS Genet.">
        <title>Genomic analysis of the necrotrophic fungal pathogens Sclerotinia sclerotiorum and Botrytis cinerea.</title>
        <authorList>
            <person name="Amselem J."/>
            <person name="Cuomo C.A."/>
            <person name="van Kan J.A."/>
            <person name="Viaud M."/>
            <person name="Benito E.P."/>
            <person name="Couloux A."/>
            <person name="Coutinho P.M."/>
            <person name="de Vries R.P."/>
            <person name="Dyer P.S."/>
            <person name="Fillinger S."/>
            <person name="Fournier E."/>
            <person name="Gout L."/>
            <person name="Hahn M."/>
            <person name="Kohn L."/>
            <person name="Lapalu N."/>
            <person name="Plummer K.M."/>
            <person name="Pradier J.M."/>
            <person name="Quevillon E."/>
            <person name="Sharon A."/>
            <person name="Simon A."/>
            <person name="ten Have A."/>
            <person name="Tudzynski B."/>
            <person name="Tudzynski P."/>
            <person name="Wincker P."/>
            <person name="Andrew M."/>
            <person name="Anthouard V."/>
            <person name="Beever R.E."/>
            <person name="Beffa R."/>
            <person name="Benoit I."/>
            <person name="Bouzid O."/>
            <person name="Brault B."/>
            <person name="Chen Z."/>
            <person name="Choquer M."/>
            <person name="Collemare J."/>
            <person name="Cotton P."/>
            <person name="Danchin E.G."/>
            <person name="Da Silva C."/>
            <person name="Gautier A."/>
            <person name="Giraud C."/>
            <person name="Giraud T."/>
            <person name="Gonzalez C."/>
            <person name="Grossetete S."/>
            <person name="Guldener U."/>
            <person name="Henrissat B."/>
            <person name="Howlett B.J."/>
            <person name="Kodira C."/>
            <person name="Kretschmer M."/>
            <person name="Lappartient A."/>
            <person name="Leroch M."/>
            <person name="Levis C."/>
            <person name="Mauceli E."/>
            <person name="Neuveglise C."/>
            <person name="Oeser B."/>
            <person name="Pearson M."/>
            <person name="Poulain J."/>
            <person name="Poussereau N."/>
            <person name="Quesneville H."/>
            <person name="Rascle C."/>
            <person name="Schumacher J."/>
            <person name="Segurens B."/>
            <person name="Sexton A."/>
            <person name="Silva E."/>
            <person name="Sirven C."/>
            <person name="Soanes D.M."/>
            <person name="Talbot N.J."/>
            <person name="Templeton M."/>
            <person name="Yandava C."/>
            <person name="Yarden O."/>
            <person name="Zeng Q."/>
            <person name="Rollins J.A."/>
            <person name="Lebrun M.H."/>
            <person name="Dickman M."/>
        </authorList>
    </citation>
    <scope>NUCLEOTIDE SEQUENCE [LARGE SCALE GENOMIC DNA]</scope>
    <source>
        <strain evidence="2">ATCC 18683 / 1980 / Ss-1</strain>
    </source>
</reference>
<sequence length="37" mass="3996">MAPQGHTATSETVDHLRVLCLVDFVHDVTADANADMD</sequence>
<dbReference type="HOGENOM" id="CLU_3351341_0_0_1"/>
<accession>A7E576</accession>
<name>A7E576_SCLS1</name>
<proteinExistence type="predicted"/>
<dbReference type="GeneID" id="5494224"/>
<dbReference type="Proteomes" id="UP000001312">
    <property type="component" value="Unassembled WGS sequence"/>
</dbReference>
<organism evidence="1 2">
    <name type="scientific">Sclerotinia sclerotiorum (strain ATCC 18683 / 1980 / Ss-1)</name>
    <name type="common">White mold</name>
    <name type="synonym">Whetzelinia sclerotiorum</name>
    <dbReference type="NCBI Taxonomy" id="665079"/>
    <lineage>
        <taxon>Eukaryota</taxon>
        <taxon>Fungi</taxon>
        <taxon>Dikarya</taxon>
        <taxon>Ascomycota</taxon>
        <taxon>Pezizomycotina</taxon>
        <taxon>Leotiomycetes</taxon>
        <taxon>Helotiales</taxon>
        <taxon>Sclerotiniaceae</taxon>
        <taxon>Sclerotinia</taxon>
    </lineage>
</organism>
<dbReference type="RefSeq" id="XP_001598362.1">
    <property type="nucleotide sequence ID" value="XM_001598312.1"/>
</dbReference>
<dbReference type="KEGG" id="ssl:SS1G_00450"/>
<evidence type="ECO:0000313" key="1">
    <source>
        <dbReference type="EMBL" id="EDN91048.1"/>
    </source>
</evidence>
<gene>
    <name evidence="1" type="ORF">SS1G_00450</name>
</gene>
<dbReference type="InParanoid" id="A7E576"/>
<dbReference type="AlphaFoldDB" id="A7E576"/>
<dbReference type="EMBL" id="CH476621">
    <property type="protein sequence ID" value="EDN91048.1"/>
    <property type="molecule type" value="Genomic_DNA"/>
</dbReference>